<dbReference type="InterPro" id="IPR003714">
    <property type="entry name" value="PhoH"/>
</dbReference>
<keyword evidence="2" id="KW-0067">ATP-binding</keyword>
<dbReference type="GO" id="GO:0005524">
    <property type="term" value="F:ATP binding"/>
    <property type="evidence" value="ECO:0007669"/>
    <property type="project" value="UniProtKB-KW"/>
</dbReference>
<dbReference type="InterPro" id="IPR051451">
    <property type="entry name" value="PhoH2-like"/>
</dbReference>
<evidence type="ECO:0000313" key="4">
    <source>
        <dbReference type="EMBL" id="AIW03426.1"/>
    </source>
</evidence>
<reference evidence="4 5" key="1">
    <citation type="submission" date="2014-07" db="EMBL/GenBank/DDBJ databases">
        <title>Complete Genome of Bacillus megaterium Myophage Moonbeam.</title>
        <authorList>
            <person name="Cadungog J.N."/>
            <person name="Khatemi B.E."/>
            <person name="Hernandez A.C."/>
            <person name="Everett G.F.K."/>
        </authorList>
    </citation>
    <scope>NUCLEOTIDE SEQUENCE [LARGE SCALE GENOMIC DNA]</scope>
</reference>
<dbReference type="PANTHER" id="PTHR30473:SF2">
    <property type="entry name" value="PIN DOMAIN-CONTAINING PROTEIN"/>
    <property type="match status" value="1"/>
</dbReference>
<keyword evidence="5" id="KW-1185">Reference proteome</keyword>
<dbReference type="KEGG" id="vg:24608002"/>
<protein>
    <submittedName>
        <fullName evidence="4">Phosphate starvation-inducible protein</fullName>
    </submittedName>
</protein>
<evidence type="ECO:0000259" key="3">
    <source>
        <dbReference type="Pfam" id="PF02562"/>
    </source>
</evidence>
<feature type="domain" description="PhoH-like protein" evidence="3">
    <location>
        <begin position="27"/>
        <end position="226"/>
    </location>
</feature>
<dbReference type="PANTHER" id="PTHR30473">
    <property type="entry name" value="PROTEIN PHOH"/>
    <property type="match status" value="1"/>
</dbReference>
<keyword evidence="1" id="KW-0547">Nucleotide-binding</keyword>
<dbReference type="OrthoDB" id="8501at10239"/>
<dbReference type="EMBL" id="KM236246">
    <property type="protein sequence ID" value="AIW03426.1"/>
    <property type="molecule type" value="Genomic_DNA"/>
</dbReference>
<dbReference type="Pfam" id="PF02562">
    <property type="entry name" value="PhoH"/>
    <property type="match status" value="1"/>
</dbReference>
<dbReference type="SUPFAM" id="SSF52540">
    <property type="entry name" value="P-loop containing nucleoside triphosphate hydrolases"/>
    <property type="match status" value="1"/>
</dbReference>
<dbReference type="InterPro" id="IPR027417">
    <property type="entry name" value="P-loop_NTPase"/>
</dbReference>
<evidence type="ECO:0000256" key="2">
    <source>
        <dbReference type="ARBA" id="ARBA00022840"/>
    </source>
</evidence>
<dbReference type="RefSeq" id="YP_009151591.1">
    <property type="nucleotide sequence ID" value="NC_027374.1"/>
</dbReference>
<organism evidence="4 5">
    <name type="scientific">Bacillus phage Moonbeam</name>
    <dbReference type="NCBI Taxonomy" id="1540091"/>
    <lineage>
        <taxon>Viruses</taxon>
        <taxon>Duplodnaviria</taxon>
        <taxon>Heunggongvirae</taxon>
        <taxon>Uroviricota</taxon>
        <taxon>Caudoviricetes</taxon>
        <taxon>Herelleviridae</taxon>
        <taxon>Bastillevirinae</taxon>
        <taxon>Moonbeamvirus</taxon>
        <taxon>Moonbeamvirus moonbeam</taxon>
    </lineage>
</organism>
<evidence type="ECO:0000256" key="1">
    <source>
        <dbReference type="ARBA" id="ARBA00022741"/>
    </source>
</evidence>
<evidence type="ECO:0000313" key="5">
    <source>
        <dbReference type="Proteomes" id="UP000030207"/>
    </source>
</evidence>
<name>A0A0A0RSE3_9CAUD</name>
<dbReference type="Proteomes" id="UP000030207">
    <property type="component" value="Segment"/>
</dbReference>
<dbReference type="Gene3D" id="3.40.50.300">
    <property type="entry name" value="P-loop containing nucleotide triphosphate hydrolases"/>
    <property type="match status" value="1"/>
</dbReference>
<dbReference type="GeneID" id="24608002"/>
<proteinExistence type="predicted"/>
<sequence length="245" mass="27909">MCLASIYNDIRYKWLIEKGFNVYGDEHQLAYMQSLWAPKEEVQAVFCNSKSGTGKTTLAVLAAAYEVEKGENYNKVIYIRNTVATRNQGFLPGGLKEKEAPFMKPFISALDEVQPGLYEVWACTQENSELKEIKAEAISTSYERGATYKDAYVIIDEAQSMSMHELHTIYTRCSDSCKIVTIGCTEQLDDPKIERVAGFIPFEVFIQHYKGTNTVEHKLYKNYRGNFAAHADEIHETIKKLKEVN</sequence>
<gene>
    <name evidence="4" type="ORF">CPT_Moonbeam28</name>
</gene>
<accession>A0A0A0RSE3</accession>